<keyword evidence="1" id="KW-0812">Transmembrane</keyword>
<feature type="transmembrane region" description="Helical" evidence="1">
    <location>
        <begin position="95"/>
        <end position="116"/>
    </location>
</feature>
<keyword evidence="1" id="KW-0472">Membrane</keyword>
<organism evidence="2 3">
    <name type="scientific">Luteolibacter ambystomatis</name>
    <dbReference type="NCBI Taxonomy" id="2824561"/>
    <lineage>
        <taxon>Bacteria</taxon>
        <taxon>Pseudomonadati</taxon>
        <taxon>Verrucomicrobiota</taxon>
        <taxon>Verrucomicrobiia</taxon>
        <taxon>Verrucomicrobiales</taxon>
        <taxon>Verrucomicrobiaceae</taxon>
        <taxon>Luteolibacter</taxon>
    </lineage>
</organism>
<evidence type="ECO:0000313" key="3">
    <source>
        <dbReference type="Proteomes" id="UP000676169"/>
    </source>
</evidence>
<sequence length="618" mass="69563">MNPSIHSILTTLRRFRWEIAIWLLLSVWQSIRILRRDFPEATHDMLYRGFRPEMFESVAACWLILRLGLSETMLRTQGGWRTRPMAKRMMICLPLVTYLIVFLPPLLFRAAAIGITTSPDLHQWGLILFESWLTPLGTFGAGAIGVYAIGCFLTWFTPRWRKRLIVTLVVALVAIVALLPYRMFGWISYSGQADHWLDPPWPLDSTVRATSLAGVQWIEEPHGLDGHRIASSLLTRLPLQPGAVTEVPGEPGRVTSVRTSGDRVEFDLEFLCANNALARQLQGAMLVVKYADGDHADCLQRKVRMIPSPVPLCPVNRVLISGSAASPRMMPWSTLKDGEELRGAELLIYVADMSATVVEAPREQSRGFQQQRPTGLEGRATRLLDDQDLAFRSSEEAKAYAGRKLPAGLVPFMLKRHPWSDFAWDNVIGLYLLEHAAETDKPALLERMTTDPRLGGIFLKKGWRTEAMPLLRNFAKERITLDATCLQALAEEKDPALSADLAALAMRLGPEVETLEAVLKAQPNFDWSGFAKNGWKRVKYLQKPDDRETMPTFATWAAREGDVSALRYLAEEAAHGEEDEKSRVAAVLESTQPDVIGFLRSHIDQLEWNRESGKFRLK</sequence>
<dbReference type="Proteomes" id="UP000676169">
    <property type="component" value="Chromosome"/>
</dbReference>
<feature type="transmembrane region" description="Helical" evidence="1">
    <location>
        <begin position="164"/>
        <end position="184"/>
    </location>
</feature>
<gene>
    <name evidence="2" type="ORF">KBB96_02210</name>
</gene>
<feature type="transmembrane region" description="Helical" evidence="1">
    <location>
        <begin position="136"/>
        <end position="157"/>
    </location>
</feature>
<name>A0A975PEY0_9BACT</name>
<proteinExistence type="predicted"/>
<dbReference type="RefSeq" id="WP_211631852.1">
    <property type="nucleotide sequence ID" value="NZ_CP073100.1"/>
</dbReference>
<dbReference type="EMBL" id="CP073100">
    <property type="protein sequence ID" value="QUE51713.1"/>
    <property type="molecule type" value="Genomic_DNA"/>
</dbReference>
<evidence type="ECO:0000256" key="1">
    <source>
        <dbReference type="SAM" id="Phobius"/>
    </source>
</evidence>
<dbReference type="KEGG" id="lamb:KBB96_02210"/>
<accession>A0A975PEY0</accession>
<dbReference type="AlphaFoldDB" id="A0A975PEY0"/>
<keyword evidence="1" id="KW-1133">Transmembrane helix</keyword>
<protein>
    <submittedName>
        <fullName evidence="2">Uncharacterized protein</fullName>
    </submittedName>
</protein>
<evidence type="ECO:0000313" key="2">
    <source>
        <dbReference type="EMBL" id="QUE51713.1"/>
    </source>
</evidence>
<keyword evidence="3" id="KW-1185">Reference proteome</keyword>
<reference evidence="2" key="1">
    <citation type="submission" date="2021-04" db="EMBL/GenBank/DDBJ databases">
        <title>Luteolibacter sp. 32A isolated from the skin of an Anderson's salamander (Ambystoma andersonii).</title>
        <authorList>
            <person name="Spergser J."/>
            <person name="Busse H.-J."/>
        </authorList>
    </citation>
    <scope>NUCLEOTIDE SEQUENCE</scope>
    <source>
        <strain evidence="2">32A</strain>
    </source>
</reference>